<dbReference type="EMBL" id="JACHVB010000020">
    <property type="protein sequence ID" value="MBC2593942.1"/>
    <property type="molecule type" value="Genomic_DNA"/>
</dbReference>
<reference evidence="3 4" key="1">
    <citation type="submission" date="2020-07" db="EMBL/GenBank/DDBJ databases">
        <authorList>
            <person name="Feng X."/>
        </authorList>
    </citation>
    <scope>NUCLEOTIDE SEQUENCE [LARGE SCALE GENOMIC DNA]</scope>
    <source>
        <strain evidence="3 4">JCM31066</strain>
    </source>
</reference>
<dbReference type="RefSeq" id="WP_185674929.1">
    <property type="nucleotide sequence ID" value="NZ_JACHVB010000020.1"/>
</dbReference>
<sequence>MNKTRTLITVLFTLAAGLLRATTATPDNIIPIRVGNLVYAGDQSSVCFSDRFLETVNQETNLTVDPAFHPVKLGEDRVFDHPFCVFSGEDVFQLTEQERRNLRQYLMGGGFILSSPSCSNADWDRSLRRELKLIFPEYKLKQIPMSDPLFSTVYDITRLVEKHGKTVMLEGLEINGRIVMIYSREGLNDVANADGCCCCGGNEIREPVKVNVNILTYALLY</sequence>
<dbReference type="Gene3D" id="3.40.50.12140">
    <property type="entry name" value="Domain of unknown function DUF4159"/>
    <property type="match status" value="1"/>
</dbReference>
<comment type="caution">
    <text evidence="3">The sequence shown here is derived from an EMBL/GenBank/DDBJ whole genome shotgun (WGS) entry which is preliminary data.</text>
</comment>
<keyword evidence="1" id="KW-0732">Signal</keyword>
<evidence type="ECO:0000256" key="1">
    <source>
        <dbReference type="SAM" id="SignalP"/>
    </source>
</evidence>
<evidence type="ECO:0000313" key="4">
    <source>
        <dbReference type="Proteomes" id="UP000546464"/>
    </source>
</evidence>
<feature type="domain" description="DUF4159" evidence="2">
    <location>
        <begin position="51"/>
        <end position="219"/>
    </location>
</feature>
<accession>A0A842HC00</accession>
<dbReference type="InterPro" id="IPR025297">
    <property type="entry name" value="DUF4159"/>
</dbReference>
<dbReference type="Proteomes" id="UP000546464">
    <property type="component" value="Unassembled WGS sequence"/>
</dbReference>
<feature type="signal peptide" evidence="1">
    <location>
        <begin position="1"/>
        <end position="21"/>
    </location>
</feature>
<keyword evidence="4" id="KW-1185">Reference proteome</keyword>
<proteinExistence type="predicted"/>
<organism evidence="3 4">
    <name type="scientific">Ruficoccus amylovorans</name>
    <dbReference type="NCBI Taxonomy" id="1804625"/>
    <lineage>
        <taxon>Bacteria</taxon>
        <taxon>Pseudomonadati</taxon>
        <taxon>Verrucomicrobiota</taxon>
        <taxon>Opitutia</taxon>
        <taxon>Puniceicoccales</taxon>
        <taxon>Cerasicoccaceae</taxon>
        <taxon>Ruficoccus</taxon>
    </lineage>
</organism>
<evidence type="ECO:0000313" key="3">
    <source>
        <dbReference type="EMBL" id="MBC2593942.1"/>
    </source>
</evidence>
<protein>
    <submittedName>
        <fullName evidence="3">DUF4159 domain-containing protein</fullName>
    </submittedName>
</protein>
<gene>
    <name evidence="3" type="ORF">H5P28_06670</name>
</gene>
<dbReference type="AlphaFoldDB" id="A0A842HC00"/>
<feature type="chain" id="PRO_5032954626" evidence="1">
    <location>
        <begin position="22"/>
        <end position="221"/>
    </location>
</feature>
<evidence type="ECO:0000259" key="2">
    <source>
        <dbReference type="Pfam" id="PF13709"/>
    </source>
</evidence>
<dbReference type="Pfam" id="PF13709">
    <property type="entry name" value="DUF4159"/>
    <property type="match status" value="1"/>
</dbReference>
<name>A0A842HC00_9BACT</name>